<dbReference type="GO" id="GO:0006145">
    <property type="term" value="P:purine nucleobase catabolic process"/>
    <property type="evidence" value="ECO:0007669"/>
    <property type="project" value="TreeGrafter"/>
</dbReference>
<dbReference type="PANTHER" id="PTHR43668">
    <property type="entry name" value="ALLANTOINASE"/>
    <property type="match status" value="1"/>
</dbReference>
<dbReference type="GO" id="GO:0004038">
    <property type="term" value="F:allantoinase activity"/>
    <property type="evidence" value="ECO:0007669"/>
    <property type="project" value="TreeGrafter"/>
</dbReference>
<dbReference type="GO" id="GO:0005737">
    <property type="term" value="C:cytoplasm"/>
    <property type="evidence" value="ECO:0007669"/>
    <property type="project" value="TreeGrafter"/>
</dbReference>
<dbReference type="InterPro" id="IPR050138">
    <property type="entry name" value="DHOase/Allantoinase_Hydrolase"/>
</dbReference>
<dbReference type="EMBL" id="JAGRRH010000007">
    <property type="protein sequence ID" value="KAG7366332.1"/>
    <property type="molecule type" value="Genomic_DNA"/>
</dbReference>
<evidence type="ECO:0000313" key="3">
    <source>
        <dbReference type="Proteomes" id="UP000693970"/>
    </source>
</evidence>
<dbReference type="Proteomes" id="UP000693970">
    <property type="component" value="Unassembled WGS sequence"/>
</dbReference>
<accession>A0A9K3LQM0</accession>
<proteinExistence type="predicted"/>
<reference evidence="2" key="1">
    <citation type="journal article" date="2021" name="Sci. Rep.">
        <title>Diploid genomic architecture of Nitzschia inconspicua, an elite biomass production diatom.</title>
        <authorList>
            <person name="Oliver A."/>
            <person name="Podell S."/>
            <person name="Pinowska A."/>
            <person name="Traller J.C."/>
            <person name="Smith S.R."/>
            <person name="McClure R."/>
            <person name="Beliaev A."/>
            <person name="Bohutskyi P."/>
            <person name="Hill E.A."/>
            <person name="Rabines A."/>
            <person name="Zheng H."/>
            <person name="Allen L.Z."/>
            <person name="Kuo A."/>
            <person name="Grigoriev I.V."/>
            <person name="Allen A.E."/>
            <person name="Hazlebeck D."/>
            <person name="Allen E.E."/>
        </authorList>
    </citation>
    <scope>NUCLEOTIDE SEQUENCE</scope>
    <source>
        <strain evidence="2">Hildebrandi</strain>
    </source>
</reference>
<dbReference type="OrthoDB" id="45530at2759"/>
<reference evidence="2" key="2">
    <citation type="submission" date="2021-04" db="EMBL/GenBank/DDBJ databases">
        <authorList>
            <person name="Podell S."/>
        </authorList>
    </citation>
    <scope>NUCLEOTIDE SEQUENCE</scope>
    <source>
        <strain evidence="2">Hildebrandi</strain>
    </source>
</reference>
<feature type="domain" description="Amidohydrolase-related" evidence="1">
    <location>
        <begin position="132"/>
        <end position="507"/>
    </location>
</feature>
<comment type="caution">
    <text evidence="2">The sequence shown here is derived from an EMBL/GenBank/DDBJ whole genome shotgun (WGS) entry which is preliminary data.</text>
</comment>
<protein>
    <submittedName>
        <fullName evidence="2">Allantoinase</fullName>
    </submittedName>
</protein>
<evidence type="ECO:0000259" key="1">
    <source>
        <dbReference type="Pfam" id="PF01979"/>
    </source>
</evidence>
<evidence type="ECO:0000313" key="2">
    <source>
        <dbReference type="EMBL" id="KAG7366332.1"/>
    </source>
</evidence>
<dbReference type="AlphaFoldDB" id="A0A9K3LQM0"/>
<dbReference type="Pfam" id="PF01979">
    <property type="entry name" value="Amidohydro_1"/>
    <property type="match status" value="1"/>
</dbReference>
<gene>
    <name evidence="2" type="ORF">IV203_029002</name>
</gene>
<dbReference type="InterPro" id="IPR006680">
    <property type="entry name" value="Amidohydro-rel"/>
</dbReference>
<name>A0A9K3LQM0_9STRA</name>
<dbReference type="PANTHER" id="PTHR43668:SF2">
    <property type="entry name" value="ALLANTOINASE"/>
    <property type="match status" value="1"/>
</dbReference>
<sequence length="560" mass="62302">MWPPVVCGRSAFLSSWMKRKGCRNRNCEETSMKHCNRSHSVRSSATEQTRNFAHTSTNVTSIWSPRVVFGGDRNELVAREGTVEINNKTGVIQACFPGETLGEAQRRVQLDGNNAHFLDLSLRHYSFPSLCLSPGLIDVHTHISTLGRNWEGYTSATQAAAAGGITTTIGMPLNSLPPTISVDVVEKELNAARESRLYVDVGLWGGVLPQTAFEDDQLRALLNHPNILGLKAFLSPLPSNAGYQAISAEQLLHVARICGTFQKPILVHCELMTPVGIDQALQSAYPNDGSLDDCHDAHVRSRPTKWEQDAVELVINASQYCNMHIVHLSDALGCLPLIEKAKETVSGKQQQRPRLTVETCPHYLLLDTDKVQDGDTRIKCFPPIRGPEQRKALWKGLETGLIDMVASDHSPCEPSMRQKAMRDAWGGLAGLQYQLPATWTAAQQMTNIGFTEVHLAKWWSQNPAKLAGLPDRGTIKPGKKADLVVWDTTYIDKPDMYSNEHHRWKGDCYYSSQQLHGRVLETWLGGKQIYDGSKDHFLSHSGGYIECINFKESFDHLAKK</sequence>
<organism evidence="2 3">
    <name type="scientific">Nitzschia inconspicua</name>
    <dbReference type="NCBI Taxonomy" id="303405"/>
    <lineage>
        <taxon>Eukaryota</taxon>
        <taxon>Sar</taxon>
        <taxon>Stramenopiles</taxon>
        <taxon>Ochrophyta</taxon>
        <taxon>Bacillariophyta</taxon>
        <taxon>Bacillariophyceae</taxon>
        <taxon>Bacillariophycidae</taxon>
        <taxon>Bacillariales</taxon>
        <taxon>Bacillariaceae</taxon>
        <taxon>Nitzschia</taxon>
    </lineage>
</organism>
<keyword evidence="3" id="KW-1185">Reference proteome</keyword>